<gene>
    <name evidence="2" type="ORF">EKG83_00865</name>
</gene>
<dbReference type="Proteomes" id="UP000325787">
    <property type="component" value="Chromosome"/>
</dbReference>
<dbReference type="InterPro" id="IPR010093">
    <property type="entry name" value="SinI_DNA-bd"/>
</dbReference>
<dbReference type="KEGG" id="ssyi:EKG83_00865"/>
<evidence type="ECO:0000259" key="1">
    <source>
        <dbReference type="Pfam" id="PF12728"/>
    </source>
</evidence>
<name>A0A5Q0GQJ7_SACSY</name>
<organism evidence="2 3">
    <name type="scientific">Saccharothrix syringae</name>
    <name type="common">Nocardiopsis syringae</name>
    <dbReference type="NCBI Taxonomy" id="103733"/>
    <lineage>
        <taxon>Bacteria</taxon>
        <taxon>Bacillati</taxon>
        <taxon>Actinomycetota</taxon>
        <taxon>Actinomycetes</taxon>
        <taxon>Pseudonocardiales</taxon>
        <taxon>Pseudonocardiaceae</taxon>
        <taxon>Saccharothrix</taxon>
    </lineage>
</organism>
<dbReference type="GO" id="GO:0003677">
    <property type="term" value="F:DNA binding"/>
    <property type="evidence" value="ECO:0007669"/>
    <property type="project" value="InterPro"/>
</dbReference>
<evidence type="ECO:0000313" key="3">
    <source>
        <dbReference type="Proteomes" id="UP000325787"/>
    </source>
</evidence>
<keyword evidence="3" id="KW-1185">Reference proteome</keyword>
<dbReference type="EMBL" id="CP034550">
    <property type="protein sequence ID" value="QFZ16203.1"/>
    <property type="molecule type" value="Genomic_DNA"/>
</dbReference>
<dbReference type="RefSeq" id="WP_033435083.1">
    <property type="nucleotide sequence ID" value="NZ_CP034550.1"/>
</dbReference>
<evidence type="ECO:0000313" key="2">
    <source>
        <dbReference type="EMBL" id="QFZ16203.1"/>
    </source>
</evidence>
<dbReference type="InterPro" id="IPR041657">
    <property type="entry name" value="HTH_17"/>
</dbReference>
<dbReference type="AlphaFoldDB" id="A0A5Q0GQJ7"/>
<dbReference type="NCBIfam" id="TIGR01764">
    <property type="entry name" value="excise"/>
    <property type="match status" value="1"/>
</dbReference>
<dbReference type="SUPFAM" id="SSF46955">
    <property type="entry name" value="Putative DNA-binding domain"/>
    <property type="match status" value="1"/>
</dbReference>
<dbReference type="OrthoDB" id="3630783at2"/>
<proteinExistence type="predicted"/>
<protein>
    <submittedName>
        <fullName evidence="2">Helix-turn-helix domain-containing protein</fullName>
    </submittedName>
</protein>
<reference evidence="3" key="1">
    <citation type="journal article" date="2021" name="Curr. Microbiol.">
        <title>Complete genome of nocamycin-producing strain Saccharothrix syringae NRRL B-16468 reveals the biosynthetic potential for secondary metabolites.</title>
        <authorList>
            <person name="Mo X."/>
            <person name="Yang S."/>
        </authorList>
    </citation>
    <scope>NUCLEOTIDE SEQUENCE [LARGE SCALE GENOMIC DNA]</scope>
    <source>
        <strain evidence="3">ATCC 51364 / DSM 43886 / JCM 6844 / KCTC 9398 / NBRC 14523 / NRRL B-16468 / INA 2240</strain>
    </source>
</reference>
<accession>A0A5Q0GQJ7</accession>
<sequence length="60" mass="6762">MSNNQLLSVQTVAEVLSVSRWTVYRLIWDGELRSVQVGRCRRVPQAALDEYLGALLEEAA</sequence>
<dbReference type="InterPro" id="IPR009061">
    <property type="entry name" value="DNA-bd_dom_put_sf"/>
</dbReference>
<dbReference type="Pfam" id="PF12728">
    <property type="entry name" value="HTH_17"/>
    <property type="match status" value="1"/>
</dbReference>
<feature type="domain" description="Helix-turn-helix" evidence="1">
    <location>
        <begin position="6"/>
        <end position="52"/>
    </location>
</feature>